<dbReference type="Pfam" id="PF07687">
    <property type="entry name" value="M20_dimer"/>
    <property type="match status" value="1"/>
</dbReference>
<keyword evidence="3" id="KW-0170">Cobalt</keyword>
<dbReference type="EMBL" id="CP001280">
    <property type="protein sequence ID" value="ACK49983.1"/>
    <property type="molecule type" value="Genomic_DNA"/>
</dbReference>
<accession>B8ELI9</accession>
<evidence type="ECO:0000259" key="4">
    <source>
        <dbReference type="Pfam" id="PF07687"/>
    </source>
</evidence>
<name>B8ELI9_METSB</name>
<dbReference type="InterPro" id="IPR050072">
    <property type="entry name" value="Peptidase_M20A"/>
</dbReference>
<dbReference type="Gene3D" id="3.30.70.360">
    <property type="match status" value="1"/>
</dbReference>
<reference evidence="5 6" key="1">
    <citation type="journal article" date="2010" name="J. Bacteriol.">
        <title>Complete genome sequence of the aerobic facultative methanotroph Methylocella silvestris BL2.</title>
        <authorList>
            <person name="Chen Y."/>
            <person name="Crombie A."/>
            <person name="Rahman M.T."/>
            <person name="Dedysh S.N."/>
            <person name="Liesack W."/>
            <person name="Stott M.B."/>
            <person name="Alam M."/>
            <person name="Theisen A.R."/>
            <person name="Murrell J.C."/>
            <person name="Dunfield P.F."/>
        </authorList>
    </citation>
    <scope>NUCLEOTIDE SEQUENCE [LARGE SCALE GENOMIC DNA]</scope>
    <source>
        <strain evidence="6">DSM 15510 / CIP 108128 / LMG 27833 / NCIMB 13906 / BL2</strain>
    </source>
</reference>
<gene>
    <name evidence="5" type="ordered locus">Msil_1014</name>
</gene>
<keyword evidence="1" id="KW-0479">Metal-binding</keyword>
<evidence type="ECO:0000313" key="6">
    <source>
        <dbReference type="Proteomes" id="UP000002257"/>
    </source>
</evidence>
<dbReference type="InterPro" id="IPR036264">
    <property type="entry name" value="Bact_exopeptidase_dim_dom"/>
</dbReference>
<organism evidence="5 6">
    <name type="scientific">Methylocella silvestris (strain DSM 15510 / CIP 108128 / LMG 27833 / NCIMB 13906 / BL2)</name>
    <dbReference type="NCBI Taxonomy" id="395965"/>
    <lineage>
        <taxon>Bacteria</taxon>
        <taxon>Pseudomonadati</taxon>
        <taxon>Pseudomonadota</taxon>
        <taxon>Alphaproteobacteria</taxon>
        <taxon>Hyphomicrobiales</taxon>
        <taxon>Beijerinckiaceae</taxon>
        <taxon>Methylocella</taxon>
    </lineage>
</organism>
<evidence type="ECO:0000256" key="1">
    <source>
        <dbReference type="ARBA" id="ARBA00022723"/>
    </source>
</evidence>
<proteinExistence type="predicted"/>
<dbReference type="PANTHER" id="PTHR43808">
    <property type="entry name" value="ACETYLORNITHINE DEACETYLASE"/>
    <property type="match status" value="1"/>
</dbReference>
<dbReference type="SUPFAM" id="SSF55031">
    <property type="entry name" value="Bacterial exopeptidase dimerisation domain"/>
    <property type="match status" value="1"/>
</dbReference>
<dbReference type="Gene3D" id="3.40.630.10">
    <property type="entry name" value="Zn peptidases"/>
    <property type="match status" value="1"/>
</dbReference>
<dbReference type="NCBIfam" id="TIGR01892">
    <property type="entry name" value="AcOrn-deacetyl"/>
    <property type="match status" value="1"/>
</dbReference>
<dbReference type="CDD" id="cd03894">
    <property type="entry name" value="M20_ArgE"/>
    <property type="match status" value="1"/>
</dbReference>
<keyword evidence="6" id="KW-1185">Reference proteome</keyword>
<dbReference type="InterPro" id="IPR010169">
    <property type="entry name" value="AcOrn-deacetyl"/>
</dbReference>
<evidence type="ECO:0000256" key="3">
    <source>
        <dbReference type="ARBA" id="ARBA00023285"/>
    </source>
</evidence>
<dbReference type="GO" id="GO:0046872">
    <property type="term" value="F:metal ion binding"/>
    <property type="evidence" value="ECO:0007669"/>
    <property type="project" value="UniProtKB-KW"/>
</dbReference>
<dbReference type="STRING" id="395965.Msil_1014"/>
<evidence type="ECO:0000313" key="5">
    <source>
        <dbReference type="EMBL" id="ACK49983.1"/>
    </source>
</evidence>
<feature type="domain" description="Peptidase M20 dimerisation" evidence="4">
    <location>
        <begin position="182"/>
        <end position="289"/>
    </location>
</feature>
<dbReference type="AlphaFoldDB" id="B8ELI9"/>
<dbReference type="PANTHER" id="PTHR43808:SF31">
    <property type="entry name" value="N-ACETYL-L-CITRULLINE DEACETYLASE"/>
    <property type="match status" value="1"/>
</dbReference>
<dbReference type="Proteomes" id="UP000002257">
    <property type="component" value="Chromosome"/>
</dbReference>
<dbReference type="InterPro" id="IPR002933">
    <property type="entry name" value="Peptidase_M20"/>
</dbReference>
<dbReference type="GO" id="GO:0006526">
    <property type="term" value="P:L-arginine biosynthetic process"/>
    <property type="evidence" value="ECO:0007669"/>
    <property type="project" value="InterPro"/>
</dbReference>
<keyword evidence="2" id="KW-0378">Hydrolase</keyword>
<sequence length="393" mass="42243">MNVMQEPSAARLEAAIAMLERLVGFDTESSKSNLALVAAVETYLRECGADYVKIPNAIGDKAALFITIGPKIDGGVVLSGHTDVVPVEGQSWSSDPFQLRREEGRLYGRGACDMKGFDSICLAMIPEFQKAALSRPIHILLSYDEETTCRGSLDTIRRFGADLPRPGAILVGEPTLMQVADAHKAIVTYRTIVHGHEAHSSKPYLGANAVETACDLVTELYRFNEELGRRGDPSGRFDPPASTIEVGVIHGGTARNILAKQCAFDWEFRSLPDTPQNLALAHLESYIARVALPNLTRNAKDASIETFAEVEVPGLGPAPGSVAESLALKLARSNSTISVPYATEAGQFQAAGAPTVVCGPGSIDQAHQPDEFLEIAQVEAGIEFMRRLAKELS</sequence>
<evidence type="ECO:0000256" key="2">
    <source>
        <dbReference type="ARBA" id="ARBA00022801"/>
    </source>
</evidence>
<dbReference type="SUPFAM" id="SSF53187">
    <property type="entry name" value="Zn-dependent exopeptidases"/>
    <property type="match status" value="1"/>
</dbReference>
<dbReference type="GO" id="GO:0008777">
    <property type="term" value="F:acetylornithine deacetylase activity"/>
    <property type="evidence" value="ECO:0007669"/>
    <property type="project" value="TreeGrafter"/>
</dbReference>
<dbReference type="KEGG" id="msl:Msil_1014"/>
<dbReference type="eggNOG" id="COG0624">
    <property type="taxonomic scope" value="Bacteria"/>
</dbReference>
<dbReference type="Pfam" id="PF01546">
    <property type="entry name" value="Peptidase_M20"/>
    <property type="match status" value="1"/>
</dbReference>
<dbReference type="NCBIfam" id="NF005710">
    <property type="entry name" value="PRK07522.1"/>
    <property type="match status" value="1"/>
</dbReference>
<dbReference type="InterPro" id="IPR011650">
    <property type="entry name" value="Peptidase_M20_dimer"/>
</dbReference>
<protein>
    <submittedName>
        <fullName evidence="5">Acetylornithine deacetylase (ArgE)</fullName>
    </submittedName>
</protein>
<dbReference type="HOGENOM" id="CLU_021802_2_4_5"/>